<feature type="binding site" evidence="12">
    <location>
        <position position="238"/>
    </location>
    <ligand>
        <name>Mn(2+)</name>
        <dbReference type="ChEBI" id="CHEBI:29035"/>
    </ligand>
</feature>
<keyword evidence="7 12" id="KW-0028">Amino-acid biosynthesis</keyword>
<dbReference type="UniPathway" id="UPA00048">
    <property type="reaction ID" value="UER00070"/>
</dbReference>
<dbReference type="SMART" id="SM00917">
    <property type="entry name" value="LeuA_dimer"/>
    <property type="match status" value="1"/>
</dbReference>
<dbReference type="SUPFAM" id="SSF51569">
    <property type="entry name" value="Aldolase"/>
    <property type="match status" value="1"/>
</dbReference>
<evidence type="ECO:0000256" key="12">
    <source>
        <dbReference type="HAMAP-Rule" id="MF_01025"/>
    </source>
</evidence>
<dbReference type="NCBIfam" id="NF002086">
    <property type="entry name" value="PRK00915.1-3"/>
    <property type="match status" value="1"/>
</dbReference>
<dbReference type="PROSITE" id="PS50991">
    <property type="entry name" value="PYR_CT"/>
    <property type="match status" value="1"/>
</dbReference>
<comment type="pathway">
    <text evidence="1 12">Amino-acid biosynthesis; L-leucine biosynthesis; L-leucine from 3-methyl-2-oxobutanoate: step 1/4.</text>
</comment>
<comment type="catalytic activity">
    <reaction evidence="12">
        <text>3-methyl-2-oxobutanoate + acetyl-CoA + H2O = (2S)-2-isopropylmalate + CoA + H(+)</text>
        <dbReference type="Rhea" id="RHEA:21524"/>
        <dbReference type="ChEBI" id="CHEBI:1178"/>
        <dbReference type="ChEBI" id="CHEBI:11851"/>
        <dbReference type="ChEBI" id="CHEBI:15377"/>
        <dbReference type="ChEBI" id="CHEBI:15378"/>
        <dbReference type="ChEBI" id="CHEBI:57287"/>
        <dbReference type="ChEBI" id="CHEBI:57288"/>
        <dbReference type="EC" id="2.3.3.13"/>
    </reaction>
</comment>
<dbReference type="NCBIfam" id="TIGR00973">
    <property type="entry name" value="leuA_bact"/>
    <property type="match status" value="1"/>
</dbReference>
<sequence length="510" mass="55779">MMRQVQIFDTTLRDGEQSAGINLNVEEKLRVARQLARLNVDVIEAGFAIASPGDFEGVRAIAREVKGVTVCSLSRALKPDIDRAWEAVREAESPLIHTFIATSPIHMQYKLQKNPEQVLEMAVAAVRHARGLCPQVEFSAEDATRSEWDFLCRIFGAVIAAGATVINIPDTVGYIIPTEFGTMLRYIKEHTRGIEKVKLSVHCHNDLGLAVANSLAAVENGVDQVECTINGLGERAGNAALEEVVMALKTRAENFQAATRIHTEQLHRTSTLVSTLTGKPVQHNKAIVGSNAFAHEAGIHQDGILKNRMTYEIMTPESVGLSQTQLVLGKHSGRHAVKNRLEELGYTLSEPELDRAYEHFIELADKKKEVTDSDLEALVRNQVAMMKDRFELDYLHVSTGNSTIPTATVRLKADGALVEEAACGDGPIDAIYNAIDRITGIKVKLDEYSIKAVTSGQDALGESTVKVREDGHAYVGRGLSTDIIEASTLAYLHAVNKIAEKLKWAEVSNG</sequence>
<proteinExistence type="inferred from homology"/>
<dbReference type="FunFam" id="1.10.238.260:FF:000001">
    <property type="entry name" value="2-isopropylmalate synthase"/>
    <property type="match status" value="1"/>
</dbReference>
<evidence type="ECO:0000256" key="5">
    <source>
        <dbReference type="ARBA" id="ARBA00022430"/>
    </source>
</evidence>
<dbReference type="InterPro" id="IPR013785">
    <property type="entry name" value="Aldolase_TIM"/>
</dbReference>
<comment type="subunit">
    <text evidence="12">Homodimer.</text>
</comment>
<dbReference type="GO" id="GO:0005737">
    <property type="term" value="C:cytoplasm"/>
    <property type="evidence" value="ECO:0007669"/>
    <property type="project" value="UniProtKB-UniRule"/>
</dbReference>
<dbReference type="GO" id="GO:0003985">
    <property type="term" value="F:acetyl-CoA C-acetyltransferase activity"/>
    <property type="evidence" value="ECO:0007669"/>
    <property type="project" value="UniProtKB-UniRule"/>
</dbReference>
<dbReference type="AlphaFoldDB" id="A0A4V6NGK5"/>
<dbReference type="NCBIfam" id="NF002088">
    <property type="entry name" value="PRK00915.1-5"/>
    <property type="match status" value="1"/>
</dbReference>
<dbReference type="PANTHER" id="PTHR10277:SF9">
    <property type="entry name" value="2-ISOPROPYLMALATE SYNTHASE 1, CHLOROPLASTIC-RELATED"/>
    <property type="match status" value="1"/>
</dbReference>
<feature type="binding site" evidence="12">
    <location>
        <position position="204"/>
    </location>
    <ligand>
        <name>Mn(2+)</name>
        <dbReference type="ChEBI" id="CHEBI:29035"/>
    </ligand>
</feature>
<dbReference type="GO" id="GO:0003852">
    <property type="term" value="F:2-isopropylmalate synthase activity"/>
    <property type="evidence" value="ECO:0007669"/>
    <property type="project" value="UniProtKB-UniRule"/>
</dbReference>
<organism evidence="14 15">
    <name type="scientific">Hydrogenispora ethanolica</name>
    <dbReference type="NCBI Taxonomy" id="1082276"/>
    <lineage>
        <taxon>Bacteria</taxon>
        <taxon>Bacillati</taxon>
        <taxon>Bacillota</taxon>
        <taxon>Hydrogenispora</taxon>
    </lineage>
</organism>
<comment type="cofactor">
    <cofactor evidence="12">
        <name>Mn(2+)</name>
        <dbReference type="ChEBI" id="CHEBI:29035"/>
    </cofactor>
</comment>
<evidence type="ECO:0000256" key="10">
    <source>
        <dbReference type="ARBA" id="ARBA00023211"/>
    </source>
</evidence>
<evidence type="ECO:0000256" key="3">
    <source>
        <dbReference type="ARBA" id="ARBA00012973"/>
    </source>
</evidence>
<evidence type="ECO:0000256" key="9">
    <source>
        <dbReference type="ARBA" id="ARBA00022723"/>
    </source>
</evidence>
<dbReference type="Gene3D" id="3.20.20.70">
    <property type="entry name" value="Aldolase class I"/>
    <property type="match status" value="1"/>
</dbReference>
<dbReference type="GO" id="GO:0030145">
    <property type="term" value="F:manganese ion binding"/>
    <property type="evidence" value="ECO:0007669"/>
    <property type="project" value="UniProtKB-UniRule"/>
</dbReference>
<dbReference type="InterPro" id="IPR013709">
    <property type="entry name" value="2-isopropylmalate_synth_dimer"/>
</dbReference>
<dbReference type="PANTHER" id="PTHR10277">
    <property type="entry name" value="HOMOCITRATE SYNTHASE-RELATED"/>
    <property type="match status" value="1"/>
</dbReference>
<dbReference type="Proteomes" id="UP000295008">
    <property type="component" value="Unassembled WGS sequence"/>
</dbReference>
<dbReference type="SUPFAM" id="SSF110921">
    <property type="entry name" value="2-isopropylmalate synthase LeuA, allosteric (dimerisation) domain"/>
    <property type="match status" value="1"/>
</dbReference>
<evidence type="ECO:0000256" key="8">
    <source>
        <dbReference type="ARBA" id="ARBA00022679"/>
    </source>
</evidence>
<feature type="region of interest" description="Regulatory domain" evidence="12">
    <location>
        <begin position="391"/>
        <end position="510"/>
    </location>
</feature>
<dbReference type="NCBIfam" id="NF002085">
    <property type="entry name" value="PRK00915.1-2"/>
    <property type="match status" value="1"/>
</dbReference>
<keyword evidence="6 12" id="KW-0963">Cytoplasm</keyword>
<keyword evidence="15" id="KW-1185">Reference proteome</keyword>
<dbReference type="HAMAP" id="MF_01025">
    <property type="entry name" value="LeuA_type1"/>
    <property type="match status" value="1"/>
</dbReference>
<dbReference type="Pfam" id="PF22617">
    <property type="entry name" value="HCS_D2"/>
    <property type="match status" value="1"/>
</dbReference>
<evidence type="ECO:0000313" key="14">
    <source>
        <dbReference type="EMBL" id="TCL55152.1"/>
    </source>
</evidence>
<accession>A0A4V6NGK5</accession>
<dbReference type="EC" id="2.3.3.13" evidence="3 12"/>
<protein>
    <recommendedName>
        <fullName evidence="4 12">2-isopropylmalate synthase</fullName>
        <ecNumber evidence="3 12">2.3.3.13</ecNumber>
    </recommendedName>
    <alternativeName>
        <fullName evidence="12">Alpha-IPM synthase</fullName>
    </alternativeName>
    <alternativeName>
        <fullName evidence="12">Alpha-isopropylmalate synthase</fullName>
    </alternativeName>
</protein>
<keyword evidence="11 12" id="KW-0100">Branched-chain amino acid biosynthesis</keyword>
<evidence type="ECO:0000256" key="11">
    <source>
        <dbReference type="ARBA" id="ARBA00023304"/>
    </source>
</evidence>
<dbReference type="InterPro" id="IPR002034">
    <property type="entry name" value="AIPM/Hcit_synth_CS"/>
</dbReference>
<comment type="function">
    <text evidence="12">Catalyzes the condensation of the acetyl group of acetyl-CoA with 3-methyl-2-oxobutanoate (2-ketoisovalerate) to form 3-carboxy-3-hydroxy-4-methylpentanoate (2-isopropylmalate).</text>
</comment>
<evidence type="ECO:0000256" key="2">
    <source>
        <dbReference type="ARBA" id="ARBA00009396"/>
    </source>
</evidence>
<dbReference type="Gene3D" id="3.30.160.270">
    <property type="match status" value="1"/>
</dbReference>
<evidence type="ECO:0000259" key="13">
    <source>
        <dbReference type="PROSITE" id="PS50991"/>
    </source>
</evidence>
<dbReference type="InterPro" id="IPR054691">
    <property type="entry name" value="LeuA/HCS_post-cat"/>
</dbReference>
<reference evidence="14 15" key="1">
    <citation type="submission" date="2019-03" db="EMBL/GenBank/DDBJ databases">
        <title>Genomic Encyclopedia of Type Strains, Phase IV (KMG-IV): sequencing the most valuable type-strain genomes for metagenomic binning, comparative biology and taxonomic classification.</title>
        <authorList>
            <person name="Goeker M."/>
        </authorList>
    </citation>
    <scope>NUCLEOTIDE SEQUENCE [LARGE SCALE GENOMIC DNA]</scope>
    <source>
        <strain evidence="14 15">LX-B</strain>
    </source>
</reference>
<keyword evidence="8 12" id="KW-0808">Transferase</keyword>
<dbReference type="RefSeq" id="WP_279388800.1">
    <property type="nucleotide sequence ID" value="NZ_SLUN01000057.1"/>
</dbReference>
<keyword evidence="10 12" id="KW-0464">Manganese</keyword>
<dbReference type="PROSITE" id="PS00816">
    <property type="entry name" value="AIPM_HOMOCIT_SYNTH_2"/>
    <property type="match status" value="1"/>
</dbReference>
<keyword evidence="5 12" id="KW-0432">Leucine biosynthesis</keyword>
<gene>
    <name evidence="12" type="primary">leuA</name>
    <name evidence="14" type="ORF">EDC14_105720</name>
</gene>
<comment type="caution">
    <text evidence="14">The sequence shown here is derived from an EMBL/GenBank/DDBJ whole genome shotgun (WGS) entry which is preliminary data.</text>
</comment>
<feature type="binding site" evidence="12">
    <location>
        <position position="202"/>
    </location>
    <ligand>
        <name>Mn(2+)</name>
        <dbReference type="ChEBI" id="CHEBI:29035"/>
    </ligand>
</feature>
<dbReference type="Pfam" id="PF00682">
    <property type="entry name" value="HMGL-like"/>
    <property type="match status" value="1"/>
</dbReference>
<dbReference type="EMBL" id="SLUN01000057">
    <property type="protein sequence ID" value="TCL55152.1"/>
    <property type="molecule type" value="Genomic_DNA"/>
</dbReference>
<dbReference type="InterPro" id="IPR000891">
    <property type="entry name" value="PYR_CT"/>
</dbReference>
<dbReference type="InterPro" id="IPR036230">
    <property type="entry name" value="LeuA_allosteric_dom_sf"/>
</dbReference>
<evidence type="ECO:0000256" key="7">
    <source>
        <dbReference type="ARBA" id="ARBA00022605"/>
    </source>
</evidence>
<dbReference type="CDD" id="cd07940">
    <property type="entry name" value="DRE_TIM_IPMS"/>
    <property type="match status" value="1"/>
</dbReference>
<dbReference type="Gene3D" id="1.10.238.260">
    <property type="match status" value="1"/>
</dbReference>
<feature type="domain" description="Pyruvate carboxyltransferase" evidence="13">
    <location>
        <begin position="5"/>
        <end position="267"/>
    </location>
</feature>
<dbReference type="PROSITE" id="PS00815">
    <property type="entry name" value="AIPM_HOMOCIT_SYNTH_1"/>
    <property type="match status" value="1"/>
</dbReference>
<dbReference type="InterPro" id="IPR050073">
    <property type="entry name" value="2-IPM_HCS-like"/>
</dbReference>
<evidence type="ECO:0000256" key="4">
    <source>
        <dbReference type="ARBA" id="ARBA00018198"/>
    </source>
</evidence>
<keyword evidence="9 12" id="KW-0479">Metal-binding</keyword>
<feature type="binding site" evidence="12">
    <location>
        <position position="14"/>
    </location>
    <ligand>
        <name>Mn(2+)</name>
        <dbReference type="ChEBI" id="CHEBI:29035"/>
    </ligand>
</feature>
<evidence type="ECO:0000256" key="6">
    <source>
        <dbReference type="ARBA" id="ARBA00022490"/>
    </source>
</evidence>
<evidence type="ECO:0000313" key="15">
    <source>
        <dbReference type="Proteomes" id="UP000295008"/>
    </source>
</evidence>
<dbReference type="FunFam" id="3.30.160.270:FF:000001">
    <property type="entry name" value="2-isopropylmalate synthase"/>
    <property type="match status" value="1"/>
</dbReference>
<name>A0A4V6NGK5_HYDET</name>
<dbReference type="InterPro" id="IPR005671">
    <property type="entry name" value="LeuA_bact_synth"/>
</dbReference>
<dbReference type="FunFam" id="3.20.20.70:FF:000010">
    <property type="entry name" value="2-isopropylmalate synthase"/>
    <property type="match status" value="1"/>
</dbReference>
<dbReference type="GO" id="GO:0009098">
    <property type="term" value="P:L-leucine biosynthetic process"/>
    <property type="evidence" value="ECO:0007669"/>
    <property type="project" value="UniProtKB-UniRule"/>
</dbReference>
<evidence type="ECO:0000256" key="1">
    <source>
        <dbReference type="ARBA" id="ARBA00004689"/>
    </source>
</evidence>
<dbReference type="Pfam" id="PF08502">
    <property type="entry name" value="LeuA_dimer"/>
    <property type="match status" value="1"/>
</dbReference>
<comment type="similarity">
    <text evidence="2 12">Belongs to the alpha-IPM synthase/homocitrate synthase family. LeuA type 1 subfamily.</text>
</comment>